<gene>
    <name evidence="1" type="ORF">H4R21_001101</name>
</gene>
<accession>A0ACC1LCV2</accession>
<protein>
    <submittedName>
        <fullName evidence="1">Uncharacterized protein</fullName>
    </submittedName>
</protein>
<comment type="caution">
    <text evidence="1">The sequence shown here is derived from an EMBL/GenBank/DDBJ whole genome shotgun (WGS) entry which is preliminary data.</text>
</comment>
<name>A0ACC1LCV2_9FUNG</name>
<sequence length="296" mass="32442">MDVARLTPRIREILQNSDLSTVSAKKVRRQLENEMNTSFDSNKAEVDDVIKQQFQVLHNESQQRHHAQQQYVQQYAQQGPMGGTFGVGSALGGAAADAAGGAADAPPRKRGRPRKPENEKKQPRKKRVVDPDRPPRQTGLSKPMKLSAALGEFLGQKFCARTEVVKNLWKYIKERELQDPSDKRYILCDARLRALFDTERLFMYTMNKLLNDHLFKPTPEESAEIGASAPPTHLDDGVGSATPMSAGSEAPHTPHSGDDGGDDGDGDNDAKPDVKPLELPPQPSALNNGTSSTNPA</sequence>
<dbReference type="EMBL" id="JANBUN010000204">
    <property type="protein sequence ID" value="KAJ2805862.1"/>
    <property type="molecule type" value="Genomic_DNA"/>
</dbReference>
<evidence type="ECO:0000313" key="2">
    <source>
        <dbReference type="Proteomes" id="UP001140087"/>
    </source>
</evidence>
<organism evidence="1 2">
    <name type="scientific">Coemansia helicoidea</name>
    <dbReference type="NCBI Taxonomy" id="1286919"/>
    <lineage>
        <taxon>Eukaryota</taxon>
        <taxon>Fungi</taxon>
        <taxon>Fungi incertae sedis</taxon>
        <taxon>Zoopagomycota</taxon>
        <taxon>Kickxellomycotina</taxon>
        <taxon>Kickxellomycetes</taxon>
        <taxon>Kickxellales</taxon>
        <taxon>Kickxellaceae</taxon>
        <taxon>Coemansia</taxon>
    </lineage>
</organism>
<proteinExistence type="predicted"/>
<dbReference type="Proteomes" id="UP001140087">
    <property type="component" value="Unassembled WGS sequence"/>
</dbReference>
<keyword evidence="2" id="KW-1185">Reference proteome</keyword>
<reference evidence="1" key="1">
    <citation type="submission" date="2022-07" db="EMBL/GenBank/DDBJ databases">
        <title>Phylogenomic reconstructions and comparative analyses of Kickxellomycotina fungi.</title>
        <authorList>
            <person name="Reynolds N.K."/>
            <person name="Stajich J.E."/>
            <person name="Barry K."/>
            <person name="Grigoriev I.V."/>
            <person name="Crous P."/>
            <person name="Smith M.E."/>
        </authorList>
    </citation>
    <scope>NUCLEOTIDE SEQUENCE</scope>
    <source>
        <strain evidence="1">BCRC 34780</strain>
    </source>
</reference>
<evidence type="ECO:0000313" key="1">
    <source>
        <dbReference type="EMBL" id="KAJ2805862.1"/>
    </source>
</evidence>